<feature type="non-terminal residue" evidence="4">
    <location>
        <position position="310"/>
    </location>
</feature>
<accession>A0A382RBI5</accession>
<dbReference type="PANTHER" id="PTHR32332">
    <property type="entry name" value="2-NITROPROPANE DIOXYGENASE"/>
    <property type="match status" value="1"/>
</dbReference>
<keyword evidence="3" id="KW-0560">Oxidoreductase</keyword>
<keyword evidence="1" id="KW-0285">Flavoprotein</keyword>
<dbReference type="InterPro" id="IPR013785">
    <property type="entry name" value="Aldolase_TIM"/>
</dbReference>
<dbReference type="PANTHER" id="PTHR32332:SF31">
    <property type="entry name" value="2-NITROPROPANE DIOXYGENASE FAMILY, PUTATIVE (AFU_ORTHOLOGUE AFUA_2G09850)-RELATED"/>
    <property type="match status" value="1"/>
</dbReference>
<dbReference type="CDD" id="cd04730">
    <property type="entry name" value="NPD_like"/>
    <property type="match status" value="1"/>
</dbReference>
<evidence type="ECO:0000313" key="4">
    <source>
        <dbReference type="EMBL" id="SVC94582.1"/>
    </source>
</evidence>
<evidence type="ECO:0000256" key="2">
    <source>
        <dbReference type="ARBA" id="ARBA00022643"/>
    </source>
</evidence>
<evidence type="ECO:0000256" key="3">
    <source>
        <dbReference type="ARBA" id="ARBA00023002"/>
    </source>
</evidence>
<name>A0A382RBI5_9ZZZZ</name>
<dbReference type="Pfam" id="PF03060">
    <property type="entry name" value="NMO"/>
    <property type="match status" value="2"/>
</dbReference>
<dbReference type="InterPro" id="IPR004136">
    <property type="entry name" value="NMO"/>
</dbReference>
<protein>
    <submittedName>
        <fullName evidence="4">Uncharacterized protein</fullName>
    </submittedName>
</protein>
<dbReference type="AlphaFoldDB" id="A0A382RBI5"/>
<organism evidence="4">
    <name type="scientific">marine metagenome</name>
    <dbReference type="NCBI Taxonomy" id="408172"/>
    <lineage>
        <taxon>unclassified sequences</taxon>
        <taxon>metagenomes</taxon>
        <taxon>ecological metagenomes</taxon>
    </lineage>
</organism>
<dbReference type="Gene3D" id="3.20.20.70">
    <property type="entry name" value="Aldolase class I"/>
    <property type="match status" value="1"/>
</dbReference>
<dbReference type="GO" id="GO:0018580">
    <property type="term" value="F:nitronate monooxygenase activity"/>
    <property type="evidence" value="ECO:0007669"/>
    <property type="project" value="InterPro"/>
</dbReference>
<dbReference type="SUPFAM" id="SSF51412">
    <property type="entry name" value="Inosine monophosphate dehydrogenase (IMPDH)"/>
    <property type="match status" value="1"/>
</dbReference>
<evidence type="ECO:0000256" key="1">
    <source>
        <dbReference type="ARBA" id="ARBA00022630"/>
    </source>
</evidence>
<gene>
    <name evidence="4" type="ORF">METZ01_LOCUS347436</name>
</gene>
<proteinExistence type="predicted"/>
<dbReference type="EMBL" id="UINC01120224">
    <property type="protein sequence ID" value="SVC94582.1"/>
    <property type="molecule type" value="Genomic_DNA"/>
</dbReference>
<reference evidence="4" key="1">
    <citation type="submission" date="2018-05" db="EMBL/GenBank/DDBJ databases">
        <authorList>
            <person name="Lanie J.A."/>
            <person name="Ng W.-L."/>
            <person name="Kazmierczak K.M."/>
            <person name="Andrzejewski T.M."/>
            <person name="Davidsen T.M."/>
            <person name="Wayne K.J."/>
            <person name="Tettelin H."/>
            <person name="Glass J.I."/>
            <person name="Rusch D."/>
            <person name="Podicherti R."/>
            <person name="Tsui H.-C.T."/>
            <person name="Winkler M.E."/>
        </authorList>
    </citation>
    <scope>NUCLEOTIDE SEQUENCE</scope>
</reference>
<keyword evidence="2" id="KW-0288">FMN</keyword>
<sequence>MAIHTKLNDLLKIEHPIMLAGMAGVAYSDVCAAVCNAGGYGTLGAANMTIEELKDEAKKVRELTDNPFGIDLLSPVPDQLEKGVDAIIESGASSFIAGLGVPFPIIEKLHKAGLLVISMCGTVNHAIKAEQAGCDIVVAQGTEGGGHTGKIGAMALIPQVVDAVKIPVVAAGSIIDGRGLAAALAFGAVGVWVGTRFIMSEEAHAHKDAKDYMLQSGIEDTIVTRSYTGKPCRCIQNDRIKRFEDNPDQIKKFPMQFMQTMQDNVFGTIGGKIKGIDVKEDCMPSGQGIGGINDILPSKVIVDNMIDQAS</sequence>